<keyword evidence="5 6" id="KW-0472">Membrane</keyword>
<dbReference type="Gene3D" id="1.20.1530.10">
    <property type="entry name" value="Na+/H+ antiporter like domain"/>
    <property type="match status" value="1"/>
</dbReference>
<dbReference type="Pfam" id="PF06965">
    <property type="entry name" value="Na_H_antiport_1"/>
    <property type="match status" value="1"/>
</dbReference>
<evidence type="ECO:0000256" key="2">
    <source>
        <dbReference type="ARBA" id="ARBA00022475"/>
    </source>
</evidence>
<evidence type="ECO:0000256" key="3">
    <source>
        <dbReference type="ARBA" id="ARBA00022692"/>
    </source>
</evidence>
<dbReference type="GO" id="GO:0015385">
    <property type="term" value="F:sodium:proton antiporter activity"/>
    <property type="evidence" value="ECO:0007669"/>
    <property type="project" value="UniProtKB-UniRule"/>
</dbReference>
<feature type="transmembrane region" description="Helical" evidence="6">
    <location>
        <begin position="91"/>
        <end position="109"/>
    </location>
</feature>
<feature type="transmembrane region" description="Helical" evidence="6">
    <location>
        <begin position="320"/>
        <end position="341"/>
    </location>
</feature>
<evidence type="ECO:0000256" key="6">
    <source>
        <dbReference type="HAMAP-Rule" id="MF_01844"/>
    </source>
</evidence>
<accession>A0A6N4QZ15</accession>
<dbReference type="EMBL" id="VAFM01000002">
    <property type="protein sequence ID" value="TKW60442.1"/>
    <property type="molecule type" value="Genomic_DNA"/>
</dbReference>
<evidence type="ECO:0000256" key="4">
    <source>
        <dbReference type="ARBA" id="ARBA00022989"/>
    </source>
</evidence>
<evidence type="ECO:0000256" key="1">
    <source>
        <dbReference type="ARBA" id="ARBA00004429"/>
    </source>
</evidence>
<keyword evidence="6" id="KW-0739">Sodium transport</keyword>
<reference evidence="7 8" key="1">
    <citation type="journal article" date="2017" name="Nat. Commun.">
        <title>In situ click chemistry generation of cyclooxygenase-2 inhibitors.</title>
        <authorList>
            <person name="Bhardwaj A."/>
            <person name="Kaur J."/>
            <person name="Wuest M."/>
            <person name="Wuest F."/>
        </authorList>
    </citation>
    <scope>NUCLEOTIDE SEQUENCE [LARGE SCALE GENOMIC DNA]</scope>
    <source>
        <strain evidence="7">S2_018_000_R2_106</strain>
    </source>
</reference>
<dbReference type="NCBIfam" id="NF007112">
    <property type="entry name" value="PRK09561.1"/>
    <property type="match status" value="1"/>
</dbReference>
<organism evidence="7 8">
    <name type="scientific">Blastochloris viridis</name>
    <name type="common">Rhodopseudomonas viridis</name>
    <dbReference type="NCBI Taxonomy" id="1079"/>
    <lineage>
        <taxon>Bacteria</taxon>
        <taxon>Pseudomonadati</taxon>
        <taxon>Pseudomonadota</taxon>
        <taxon>Alphaproteobacteria</taxon>
        <taxon>Hyphomicrobiales</taxon>
        <taxon>Blastochloridaceae</taxon>
        <taxon>Blastochloris</taxon>
    </lineage>
</organism>
<keyword evidence="3 6" id="KW-0812">Transmembrane</keyword>
<evidence type="ECO:0000313" key="7">
    <source>
        <dbReference type="EMBL" id="TKW60442.1"/>
    </source>
</evidence>
<dbReference type="HAMAP" id="MF_01844">
    <property type="entry name" value="NhaA"/>
    <property type="match status" value="1"/>
</dbReference>
<feature type="transmembrane region" description="Helical" evidence="6">
    <location>
        <begin position="353"/>
        <end position="372"/>
    </location>
</feature>
<keyword evidence="2 6" id="KW-1003">Cell membrane</keyword>
<feature type="transmembrane region" description="Helical" evidence="6">
    <location>
        <begin position="115"/>
        <end position="137"/>
    </location>
</feature>
<comment type="similarity">
    <text evidence="6">Belongs to the NhaA Na(+)/H(+) (TC 2.A.33) antiporter family.</text>
</comment>
<dbReference type="AlphaFoldDB" id="A0A6N4QZ15"/>
<dbReference type="GO" id="GO:0006885">
    <property type="term" value="P:regulation of pH"/>
    <property type="evidence" value="ECO:0007669"/>
    <property type="project" value="UniProtKB-UniRule"/>
</dbReference>
<feature type="transmembrane region" description="Helical" evidence="6">
    <location>
        <begin position="144"/>
        <end position="166"/>
    </location>
</feature>
<sequence length="387" mass="41501">MKSAFRLFFTTEMSGGLALMAATAAALIAANSFFAPAYIALQNASLAGHTLQHWVNDALMAVFFLLVGLEIKREVLLGNLSTWPQRVLPGLCALGGMVVPAIIYAVFNWNSPHTLVGWAIPSATDIAFALGILALFGKRIPVSLKVFLTALAVLDDLGAILVIALFYTPHVALNYLLAAAVLTIALILFNRSSVRQLWPYLVTGALLWYCVYQSGLHATLAGVVLALTIPLQTEEGHNPLLTLEHALHPYVAFFILPVFGFMNAGLNLSGLSLSSLTHPVTAGIFWGLFLGKQLGIGACYYVAITFFKAKKPESARTAQLYAVAALCGVGFTMSLFIGNLSFTNAELQNETRLGILLGSLASALLACLILTLTKPSRKHQLHSTSRA</sequence>
<keyword evidence="6" id="KW-0406">Ion transport</keyword>
<dbReference type="InterPro" id="IPR023171">
    <property type="entry name" value="Na/H_antiporter_dom_sf"/>
</dbReference>
<evidence type="ECO:0000256" key="5">
    <source>
        <dbReference type="ARBA" id="ARBA00023136"/>
    </source>
</evidence>
<comment type="caution">
    <text evidence="7">The sequence shown here is derived from an EMBL/GenBank/DDBJ whole genome shotgun (WGS) entry which is preliminary data.</text>
</comment>
<dbReference type="NCBIfam" id="TIGR00773">
    <property type="entry name" value="NhaA"/>
    <property type="match status" value="1"/>
</dbReference>
<feature type="transmembrane region" description="Helical" evidence="6">
    <location>
        <begin position="53"/>
        <end position="71"/>
    </location>
</feature>
<dbReference type="Proteomes" id="UP000320948">
    <property type="component" value="Unassembled WGS sequence"/>
</dbReference>
<comment type="function">
    <text evidence="6">Na(+)/H(+) antiporter that extrudes sodium in exchange for external protons.</text>
</comment>
<dbReference type="PANTHER" id="PTHR30341">
    <property type="entry name" value="SODIUM ION/PROTON ANTIPORTER NHAA-RELATED"/>
    <property type="match status" value="1"/>
</dbReference>
<keyword evidence="6" id="KW-0050">Antiport</keyword>
<dbReference type="InterPro" id="IPR004670">
    <property type="entry name" value="NhaA"/>
</dbReference>
<protein>
    <recommendedName>
        <fullName evidence="6">Na(+)/H(+) antiporter NhaA</fullName>
    </recommendedName>
    <alternativeName>
        <fullName evidence="6">Sodium/proton antiporter NhaA</fullName>
    </alternativeName>
</protein>
<keyword evidence="6" id="KW-0915">Sodium</keyword>
<evidence type="ECO:0000313" key="8">
    <source>
        <dbReference type="Proteomes" id="UP000320948"/>
    </source>
</evidence>
<feature type="transmembrane region" description="Helical" evidence="6">
    <location>
        <begin position="201"/>
        <end position="227"/>
    </location>
</feature>
<feature type="transmembrane region" description="Helical" evidence="6">
    <location>
        <begin position="247"/>
        <end position="266"/>
    </location>
</feature>
<dbReference type="PANTHER" id="PTHR30341:SF0">
    <property type="entry name" value="NA(+)_H(+) ANTIPORTER NHAA"/>
    <property type="match status" value="1"/>
</dbReference>
<proteinExistence type="inferred from homology"/>
<comment type="catalytic activity">
    <reaction evidence="6">
        <text>Na(+)(in) + 2 H(+)(out) = Na(+)(out) + 2 H(+)(in)</text>
        <dbReference type="Rhea" id="RHEA:29251"/>
        <dbReference type="ChEBI" id="CHEBI:15378"/>
        <dbReference type="ChEBI" id="CHEBI:29101"/>
    </reaction>
</comment>
<comment type="subcellular location">
    <subcellularLocation>
        <location evidence="1">Cell inner membrane</location>
        <topology evidence="1">Multi-pass membrane protein</topology>
    </subcellularLocation>
    <subcellularLocation>
        <location evidence="6">Cell membrane</location>
        <topology evidence="6">Multi-pass membrane protein</topology>
    </subcellularLocation>
</comment>
<dbReference type="GO" id="GO:0005886">
    <property type="term" value="C:plasma membrane"/>
    <property type="evidence" value="ECO:0007669"/>
    <property type="project" value="UniProtKB-SubCell"/>
</dbReference>
<name>A0A6N4QZ15_BLAVI</name>
<dbReference type="NCBIfam" id="NF007111">
    <property type="entry name" value="PRK09560.1"/>
    <property type="match status" value="1"/>
</dbReference>
<gene>
    <name evidence="6 7" type="primary">nhaA</name>
    <name evidence="7" type="ORF">DI628_05910</name>
</gene>
<feature type="transmembrane region" description="Helical" evidence="6">
    <location>
        <begin position="172"/>
        <end position="189"/>
    </location>
</feature>
<keyword evidence="6" id="KW-0813">Transport</keyword>
<keyword evidence="4 6" id="KW-1133">Transmembrane helix</keyword>